<protein>
    <recommendedName>
        <fullName evidence="2">Capsid protein</fullName>
    </recommendedName>
</protein>
<evidence type="ECO:0000313" key="1">
    <source>
        <dbReference type="EMBL" id="ARD08904.1"/>
    </source>
</evidence>
<gene>
    <name evidence="1" type="primary">ORF3-1</name>
</gene>
<organism evidence="1">
    <name type="scientific">Alhagi bacilliform virus</name>
    <dbReference type="NCBI Taxonomy" id="1973099"/>
    <lineage>
        <taxon>Viruses</taxon>
        <taxon>Riboviria</taxon>
        <taxon>Pararnavirae</taxon>
        <taxon>Artverviricota</taxon>
        <taxon>Revtraviricetes</taxon>
        <taxon>Ortervirales</taxon>
        <taxon>Caulimoviridae</taxon>
        <taxon>Badnavirus</taxon>
    </lineage>
</organism>
<name>A0A2D0WLD1_9VIRU</name>
<sequence>MIKIALTHRRNAGVLAMVVFRDTQMRGSLGILGQMEVDFTSGAQLIYVTPDIMMSIHDFYNHFQVAVLTRGYQDWTGGESNLFITRGIVARITNTSYTGFRHNVQGVIEYLTSRGISAISAQTRSVSPLRSAIWTVRESQLESSAQAPSSIQTRDNTDGSTSVRFGNYADILAILEEEDEDVSQPRRHTVLALINEDPKIWDTLGEPSGKFDYLVKYTAPESSKIPIEAIEPSGWGDEFNDPEPYYAVTCTEEIEDNWAKSYSLGFTRRNRVPRSKGTTATSNF</sequence>
<accession>A0A2D0WLD1</accession>
<dbReference type="EMBL" id="KY034642">
    <property type="protein sequence ID" value="ARD08904.1"/>
    <property type="molecule type" value="Genomic_DNA"/>
</dbReference>
<proteinExistence type="predicted"/>
<reference evidence="1" key="1">
    <citation type="submission" date="2016-10" db="EMBL/GenBank/DDBJ databases">
        <title>A novel endogenous badnavirus exists in Alhagi sparsifolia.</title>
        <authorList>
            <person name="Li Y."/>
            <person name="Li W."/>
        </authorList>
    </citation>
    <scope>NUCLEOTIDE SEQUENCE</scope>
    <source>
        <strain evidence="1">Taklamakan</strain>
    </source>
</reference>
<evidence type="ECO:0008006" key="2">
    <source>
        <dbReference type="Google" id="ProtNLM"/>
    </source>
</evidence>